<keyword evidence="6" id="KW-1185">Reference proteome</keyword>
<protein>
    <submittedName>
        <fullName evidence="7">CYRIA/CYRIB Rac1 binding domain-containing protein</fullName>
    </submittedName>
</protein>
<evidence type="ECO:0000256" key="2">
    <source>
        <dbReference type="ARBA" id="ARBA00005778"/>
    </source>
</evidence>
<evidence type="ECO:0000256" key="4">
    <source>
        <dbReference type="ARBA" id="ARBA00023288"/>
    </source>
</evidence>
<keyword evidence="4" id="KW-0449">Lipoprotein</keyword>
<name>A0A914DCP8_9BILA</name>
<dbReference type="Proteomes" id="UP000887540">
    <property type="component" value="Unplaced"/>
</dbReference>
<sequence length="333" mass="38030">MVRERESRCGAAVCYLLRPNSEDFYENGVEVFLDFEHVLPSESERCLFQLLDKVLEEASKQERDLEAYGCGASTDIRNALQNPHDIEAQQVAFDVVIKYVARIKAYYDLAMKIEQVVPSLLWELCSGPLPPAEQIDSTQALCKQLARIVDFVLRFDALKMITPALQNDFSFYRRVISRGDTSLANEVVPLEIANTISLFLANPTPMLNCLTNATLSFVQKHPDLPMSNTTETLATIVYLCRHMLERKDFYERLSREAQEFFIRVMVGALILYDHIDEHGAFCRQSPINLSAVVNVIRQDHNTEQSERLLNALRYTSKHFNDPLTPKSTKALFN</sequence>
<keyword evidence="3" id="KW-0472">Membrane</keyword>
<proteinExistence type="inferred from homology"/>
<reference evidence="7" key="1">
    <citation type="submission" date="2022-11" db="UniProtKB">
        <authorList>
            <consortium name="WormBaseParasite"/>
        </authorList>
    </citation>
    <scope>IDENTIFICATION</scope>
</reference>
<dbReference type="WBParaSite" id="ACRNAN_scaffold2273.g32337.t1">
    <property type="protein sequence ID" value="ACRNAN_scaffold2273.g32337.t1"/>
    <property type="gene ID" value="ACRNAN_scaffold2273.g32337"/>
</dbReference>
<evidence type="ECO:0000313" key="7">
    <source>
        <dbReference type="WBParaSite" id="ACRNAN_scaffold2273.g32337.t1"/>
    </source>
</evidence>
<organism evidence="6 7">
    <name type="scientific">Acrobeloides nanus</name>
    <dbReference type="NCBI Taxonomy" id="290746"/>
    <lineage>
        <taxon>Eukaryota</taxon>
        <taxon>Metazoa</taxon>
        <taxon>Ecdysozoa</taxon>
        <taxon>Nematoda</taxon>
        <taxon>Chromadorea</taxon>
        <taxon>Rhabditida</taxon>
        <taxon>Tylenchina</taxon>
        <taxon>Cephalobomorpha</taxon>
        <taxon>Cephaloboidea</taxon>
        <taxon>Cephalobidae</taxon>
        <taxon>Acrobeloides</taxon>
    </lineage>
</organism>
<dbReference type="Pfam" id="PF07159">
    <property type="entry name" value="CYRIA-B_Rac1-bd"/>
    <property type="match status" value="1"/>
</dbReference>
<accession>A0A914DCP8</accession>
<dbReference type="PANTHER" id="PTHR12422">
    <property type="entry name" value="GH09096P"/>
    <property type="match status" value="1"/>
</dbReference>
<comment type="subcellular location">
    <subcellularLocation>
        <location evidence="1">Membrane</location>
        <topology evidence="1">Lipid-anchor</topology>
    </subcellularLocation>
</comment>
<dbReference type="GO" id="GO:0031267">
    <property type="term" value="F:small GTPase binding"/>
    <property type="evidence" value="ECO:0007669"/>
    <property type="project" value="InterPro"/>
</dbReference>
<evidence type="ECO:0000259" key="5">
    <source>
        <dbReference type="Pfam" id="PF07159"/>
    </source>
</evidence>
<dbReference type="InterPro" id="IPR009828">
    <property type="entry name" value="CYRIA/CYRIB_Rac1-bd"/>
</dbReference>
<evidence type="ECO:0000313" key="6">
    <source>
        <dbReference type="Proteomes" id="UP000887540"/>
    </source>
</evidence>
<comment type="similarity">
    <text evidence="2">Belongs to the CYRI family.</text>
</comment>
<dbReference type="AlphaFoldDB" id="A0A914DCP8"/>
<evidence type="ECO:0000256" key="3">
    <source>
        <dbReference type="ARBA" id="ARBA00023136"/>
    </source>
</evidence>
<dbReference type="GO" id="GO:0016020">
    <property type="term" value="C:membrane"/>
    <property type="evidence" value="ECO:0007669"/>
    <property type="project" value="UniProtKB-SubCell"/>
</dbReference>
<feature type="domain" description="CYRIA/CYRIB Rac1 binding" evidence="5">
    <location>
        <begin position="30"/>
        <end position="329"/>
    </location>
</feature>
<dbReference type="InterPro" id="IPR039789">
    <property type="entry name" value="CYRI"/>
</dbReference>
<evidence type="ECO:0000256" key="1">
    <source>
        <dbReference type="ARBA" id="ARBA00004635"/>
    </source>
</evidence>
<dbReference type="GO" id="GO:0030833">
    <property type="term" value="P:regulation of actin filament polymerization"/>
    <property type="evidence" value="ECO:0007669"/>
    <property type="project" value="InterPro"/>
</dbReference>